<accession>A0ABW5SEI5</accession>
<comment type="caution">
    <text evidence="3">The sequence shown here is derived from an EMBL/GenBank/DDBJ whole genome shotgun (WGS) entry which is preliminary data.</text>
</comment>
<dbReference type="CDD" id="cd03789">
    <property type="entry name" value="GT9_LPS_heptosyltransferase"/>
    <property type="match status" value="1"/>
</dbReference>
<proteinExistence type="predicted"/>
<dbReference type="RefSeq" id="WP_379045610.1">
    <property type="nucleotide sequence ID" value="NZ_JBHULZ010000026.1"/>
</dbReference>
<name>A0ABW5SEI5_9FLAO</name>
<sequence length="356" mass="41505">MKILIIQQKMIGDVLTSSILFETIRKQNPSAELHYLINSHTLPVVLNNPYIDKIIEFTPQVEKSKIKFYSFLKGIRKENYDVVIDVYSKNASALISFFSRAKIRIGKSKSYLNWAYTHPIDSQKNRNKGIPLAQENRLKMLEPLFKNIDYDVDPKIFLNEEERSQLKMQLAQKNISLENKFPVMVNILGSSPDKTYPLPYLAQLLNTLKAEFNEITFLFNYIPHQSKFVDELKSHCQKQTLDSIIDFYAPSLREFIVLTSFCKAMIGNEGGAIHMAKAVNIPSFAIFSPWIRKETWGNNDSDKKHTNVHLKDFKPELFKNKDRKFLKKHQKEYYSQFEPNLLKKNLVQFIQKSIKA</sequence>
<evidence type="ECO:0000256" key="2">
    <source>
        <dbReference type="ARBA" id="ARBA00022679"/>
    </source>
</evidence>
<dbReference type="Gene3D" id="3.40.50.2000">
    <property type="entry name" value="Glycogen Phosphorylase B"/>
    <property type="match status" value="2"/>
</dbReference>
<evidence type="ECO:0000313" key="3">
    <source>
        <dbReference type="EMBL" id="MFD2697544.1"/>
    </source>
</evidence>
<dbReference type="InterPro" id="IPR002201">
    <property type="entry name" value="Glyco_trans_9"/>
</dbReference>
<dbReference type="Pfam" id="PF01075">
    <property type="entry name" value="Glyco_transf_9"/>
    <property type="match status" value="1"/>
</dbReference>
<dbReference type="PANTHER" id="PTHR30160">
    <property type="entry name" value="TETRAACYLDISACCHARIDE 4'-KINASE-RELATED"/>
    <property type="match status" value="1"/>
</dbReference>
<dbReference type="InterPro" id="IPR051199">
    <property type="entry name" value="LPS_LOS_Heptosyltrfase"/>
</dbReference>
<keyword evidence="1" id="KW-0328">Glycosyltransferase</keyword>
<keyword evidence="4" id="KW-1185">Reference proteome</keyword>
<dbReference type="SUPFAM" id="SSF53756">
    <property type="entry name" value="UDP-Glycosyltransferase/glycogen phosphorylase"/>
    <property type="match status" value="1"/>
</dbReference>
<dbReference type="Proteomes" id="UP001597357">
    <property type="component" value="Unassembled WGS sequence"/>
</dbReference>
<evidence type="ECO:0000256" key="1">
    <source>
        <dbReference type="ARBA" id="ARBA00022676"/>
    </source>
</evidence>
<dbReference type="EMBL" id="JBHULZ010000026">
    <property type="protein sequence ID" value="MFD2697544.1"/>
    <property type="molecule type" value="Genomic_DNA"/>
</dbReference>
<reference evidence="4" key="1">
    <citation type="journal article" date="2019" name="Int. J. Syst. Evol. Microbiol.">
        <title>The Global Catalogue of Microorganisms (GCM) 10K type strain sequencing project: providing services to taxonomists for standard genome sequencing and annotation.</title>
        <authorList>
            <consortium name="The Broad Institute Genomics Platform"/>
            <consortium name="The Broad Institute Genome Sequencing Center for Infectious Disease"/>
            <person name="Wu L."/>
            <person name="Ma J."/>
        </authorList>
    </citation>
    <scope>NUCLEOTIDE SEQUENCE [LARGE SCALE GENOMIC DNA]</scope>
    <source>
        <strain evidence="4">KCTC 42255</strain>
    </source>
</reference>
<organism evidence="3 4">
    <name type="scientific">Mesonia sediminis</name>
    <dbReference type="NCBI Taxonomy" id="1703946"/>
    <lineage>
        <taxon>Bacteria</taxon>
        <taxon>Pseudomonadati</taxon>
        <taxon>Bacteroidota</taxon>
        <taxon>Flavobacteriia</taxon>
        <taxon>Flavobacteriales</taxon>
        <taxon>Flavobacteriaceae</taxon>
        <taxon>Mesonia</taxon>
    </lineage>
</organism>
<protein>
    <submittedName>
        <fullName evidence="3">Glycosyltransferase family 9 protein</fullName>
    </submittedName>
</protein>
<keyword evidence="2" id="KW-0808">Transferase</keyword>
<gene>
    <name evidence="3" type="ORF">ACFSQ0_06035</name>
</gene>
<evidence type="ECO:0000313" key="4">
    <source>
        <dbReference type="Proteomes" id="UP001597357"/>
    </source>
</evidence>
<dbReference type="PANTHER" id="PTHR30160:SF7">
    <property type="entry name" value="ADP-HEPTOSE--LPS HEPTOSYLTRANSFERASE 2"/>
    <property type="match status" value="1"/>
</dbReference>